<feature type="compositionally biased region" description="Low complexity" evidence="1">
    <location>
        <begin position="119"/>
        <end position="142"/>
    </location>
</feature>
<protein>
    <recommendedName>
        <fullName evidence="5">SH3 domain-containing protein</fullName>
    </recommendedName>
</protein>
<evidence type="ECO:0000313" key="3">
    <source>
        <dbReference type="EMBL" id="SNR80983.1"/>
    </source>
</evidence>
<accession>A0A238ZDZ1</accession>
<proteinExistence type="predicted"/>
<sequence length="402" mass="43067">MRGLLRVFRSGCLCLLLLLSVASLPQAAEPGGGSTYLVTGGVPLHESPSDSSPRARLLKAGQRVRVGSLSAGWVAVFGLGAQDRQEPKAWGYVRLDVLKANAALDLPLPSPLPGLAKDAAAHQPKAAAGAQAGMPQAKPGAAEPAETRAASPAKLQPVKAEQARTPANGRPATSVVEAVSAKAESVAPQPATAVSSKLQPAKLDSATKAKDFGEVRVPDRNLAVRAERSAESEFRRLLHPGQRVRVGLWEDGWFAVFDPAEKKLDPGRAWGFSRDKYLVLESAYAGPPPDAPGEASSARSKADDEAQVAYTVLGRASERRKSPVTVLRVRLDMVRPPSVETLRSIAQAVWRAERRGDENLELELFLNGMDPKGLSYASARFHANGRLREFWWRDVVLGAPRK</sequence>
<organism evidence="3 4">
    <name type="scientific">Humidesulfovibrio mexicanus</name>
    <dbReference type="NCBI Taxonomy" id="147047"/>
    <lineage>
        <taxon>Bacteria</taxon>
        <taxon>Pseudomonadati</taxon>
        <taxon>Thermodesulfobacteriota</taxon>
        <taxon>Desulfovibrionia</taxon>
        <taxon>Desulfovibrionales</taxon>
        <taxon>Desulfovibrionaceae</taxon>
        <taxon>Humidesulfovibrio</taxon>
    </lineage>
</organism>
<evidence type="ECO:0000256" key="1">
    <source>
        <dbReference type="SAM" id="MobiDB-lite"/>
    </source>
</evidence>
<keyword evidence="4" id="KW-1185">Reference proteome</keyword>
<name>A0A238ZDZ1_9BACT</name>
<reference evidence="3 4" key="1">
    <citation type="submission" date="2017-06" db="EMBL/GenBank/DDBJ databases">
        <authorList>
            <person name="Kim H.J."/>
            <person name="Triplett B.A."/>
        </authorList>
    </citation>
    <scope>NUCLEOTIDE SEQUENCE [LARGE SCALE GENOMIC DNA]</scope>
    <source>
        <strain evidence="3 4">DSM 13116</strain>
    </source>
</reference>
<keyword evidence="2" id="KW-0732">Signal</keyword>
<feature type="region of interest" description="Disordered" evidence="1">
    <location>
        <begin position="119"/>
        <end position="172"/>
    </location>
</feature>
<dbReference type="RefSeq" id="WP_179216925.1">
    <property type="nucleotide sequence ID" value="NZ_FZOC01000002.1"/>
</dbReference>
<dbReference type="AlphaFoldDB" id="A0A238ZDZ1"/>
<feature type="signal peptide" evidence="2">
    <location>
        <begin position="1"/>
        <end position="27"/>
    </location>
</feature>
<feature type="chain" id="PRO_5012104941" description="SH3 domain-containing protein" evidence="2">
    <location>
        <begin position="28"/>
        <end position="402"/>
    </location>
</feature>
<dbReference type="EMBL" id="FZOC01000002">
    <property type="protein sequence ID" value="SNR80983.1"/>
    <property type="molecule type" value="Genomic_DNA"/>
</dbReference>
<gene>
    <name evidence="3" type="ORF">SAMN04488503_1425</name>
</gene>
<evidence type="ECO:0000313" key="4">
    <source>
        <dbReference type="Proteomes" id="UP000198324"/>
    </source>
</evidence>
<dbReference type="Proteomes" id="UP000198324">
    <property type="component" value="Unassembled WGS sequence"/>
</dbReference>
<evidence type="ECO:0008006" key="5">
    <source>
        <dbReference type="Google" id="ProtNLM"/>
    </source>
</evidence>
<evidence type="ECO:0000256" key="2">
    <source>
        <dbReference type="SAM" id="SignalP"/>
    </source>
</evidence>